<dbReference type="eggNOG" id="ENOG50330QR">
    <property type="taxonomic scope" value="Bacteria"/>
</dbReference>
<name>F7ZFZ3_ROSLO</name>
<dbReference type="EMBL" id="CP002623">
    <property type="protein sequence ID" value="AEI93533.1"/>
    <property type="molecule type" value="Genomic_DNA"/>
</dbReference>
<dbReference type="Proteomes" id="UP000001353">
    <property type="component" value="Chromosome"/>
</dbReference>
<dbReference type="InterPro" id="IPR006311">
    <property type="entry name" value="TAT_signal"/>
</dbReference>
<gene>
    <name evidence="1" type="ordered locus">RLO149_c015380</name>
</gene>
<dbReference type="PROSITE" id="PS51318">
    <property type="entry name" value="TAT"/>
    <property type="match status" value="1"/>
</dbReference>
<dbReference type="Gene3D" id="1.20.5.510">
    <property type="entry name" value="Single helix bin"/>
    <property type="match status" value="1"/>
</dbReference>
<accession>F7ZFZ3</accession>
<evidence type="ECO:0000313" key="2">
    <source>
        <dbReference type="Proteomes" id="UP000001353"/>
    </source>
</evidence>
<reference evidence="1 2" key="1">
    <citation type="journal article" date="2011" name="BMC Genomics">
        <title>Comparative genome analysis and genome-guided physiological analysis of Roseobacter litoralis.</title>
        <authorList>
            <person name="Kalhoefer D."/>
            <person name="Thole S."/>
            <person name="Voget S."/>
            <person name="Lehmann R."/>
            <person name="Liesegang H."/>
            <person name="Wollher A."/>
            <person name="Daniel R."/>
            <person name="Simon M."/>
            <person name="Brinkhoff T."/>
        </authorList>
    </citation>
    <scope>NUCLEOTIDE SEQUENCE [LARGE SCALE GENOMIC DNA]</scope>
    <source>
        <strain evidence="2">ATCC 49566 / DSM 6996 / JCM 21268 / NBRC 15278 / OCh 149</strain>
    </source>
</reference>
<dbReference type="HOGENOM" id="CLU_207948_0_0_5"/>
<protein>
    <recommendedName>
        <fullName evidence="3">Twin-arginine translocation pathway signal protein</fullName>
    </recommendedName>
</protein>
<sequence length="63" mass="6562">MAKKTEGEASRRDFLKLAGTAAPAAVAAAAVGATSAEAAEPDLDLNRIQDTAHTRAYLDSTRF</sequence>
<dbReference type="RefSeq" id="WP_011569038.1">
    <property type="nucleotide sequence ID" value="NC_015730.1"/>
</dbReference>
<dbReference type="STRING" id="391595.RLO149_c015380"/>
<dbReference type="AlphaFoldDB" id="F7ZFZ3"/>
<proteinExistence type="predicted"/>
<organism evidence="1 2">
    <name type="scientific">Roseobacter litoralis (strain ATCC 49566 / DSM 6996 / JCM 21268 / NBRC 15278 / OCh 149)</name>
    <dbReference type="NCBI Taxonomy" id="391595"/>
    <lineage>
        <taxon>Bacteria</taxon>
        <taxon>Pseudomonadati</taxon>
        <taxon>Pseudomonadota</taxon>
        <taxon>Alphaproteobacteria</taxon>
        <taxon>Rhodobacterales</taxon>
        <taxon>Roseobacteraceae</taxon>
        <taxon>Roseobacter</taxon>
    </lineage>
</organism>
<dbReference type="KEGG" id="rli:RLO149_c015380"/>
<keyword evidence="2" id="KW-1185">Reference proteome</keyword>
<evidence type="ECO:0008006" key="3">
    <source>
        <dbReference type="Google" id="ProtNLM"/>
    </source>
</evidence>
<evidence type="ECO:0000313" key="1">
    <source>
        <dbReference type="EMBL" id="AEI93533.1"/>
    </source>
</evidence>